<dbReference type="InterPro" id="IPR052611">
    <property type="entry name" value="Plant_RLK_LysM"/>
</dbReference>
<dbReference type="PROSITE" id="PS00108">
    <property type="entry name" value="PROTEIN_KINASE_ST"/>
    <property type="match status" value="1"/>
</dbReference>
<dbReference type="InterPro" id="IPR000719">
    <property type="entry name" value="Prot_kinase_dom"/>
</dbReference>
<keyword evidence="7 11" id="KW-1133">Transmembrane helix</keyword>
<dbReference type="PANTHER" id="PTHR45927">
    <property type="entry name" value="LYSM-DOMAIN RECEPTOR-LIKE KINASE-RELATED"/>
    <property type="match status" value="1"/>
</dbReference>
<evidence type="ECO:0000313" key="15">
    <source>
        <dbReference type="EMBL" id="KAK4262218.1"/>
    </source>
</evidence>
<evidence type="ECO:0000256" key="5">
    <source>
        <dbReference type="ARBA" id="ARBA00022741"/>
    </source>
</evidence>
<dbReference type="InterPro" id="IPR036779">
    <property type="entry name" value="LysM_dom_sf"/>
</dbReference>
<comment type="caution">
    <text evidence="15">The sequence shown here is derived from an EMBL/GenBank/DDBJ whole genome shotgun (WGS) entry which is preliminary data.</text>
</comment>
<evidence type="ECO:0000256" key="1">
    <source>
        <dbReference type="ARBA" id="ARBA00004162"/>
    </source>
</evidence>
<dbReference type="InterPro" id="IPR011009">
    <property type="entry name" value="Kinase-like_dom_sf"/>
</dbReference>
<proteinExistence type="predicted"/>
<dbReference type="Pfam" id="PF23472">
    <property type="entry name" value="LysM2_CERK1_LYK3_4_5"/>
    <property type="match status" value="1"/>
</dbReference>
<evidence type="ECO:0008006" key="17">
    <source>
        <dbReference type="Google" id="ProtNLM"/>
    </source>
</evidence>
<feature type="compositionally biased region" description="Basic and acidic residues" evidence="10">
    <location>
        <begin position="311"/>
        <end position="323"/>
    </location>
</feature>
<dbReference type="PROSITE" id="PS51782">
    <property type="entry name" value="LYSM"/>
    <property type="match status" value="1"/>
</dbReference>
<feature type="domain" description="LysM" evidence="14">
    <location>
        <begin position="185"/>
        <end position="229"/>
    </location>
</feature>
<dbReference type="PANTHER" id="PTHR45927:SF11">
    <property type="entry name" value="LYSM DOMAIN RECEPTOR-LIKE KINASE 4"/>
    <property type="match status" value="1"/>
</dbReference>
<evidence type="ECO:0000256" key="2">
    <source>
        <dbReference type="ARBA" id="ARBA00022475"/>
    </source>
</evidence>
<keyword evidence="16" id="KW-1185">Reference proteome</keyword>
<dbReference type="AlphaFoldDB" id="A0AAE1J3H9"/>
<dbReference type="Pfam" id="PF23473">
    <property type="entry name" value="LysM3_LYK4_5"/>
    <property type="match status" value="1"/>
</dbReference>
<accession>A0AAE1J3H9</accession>
<protein>
    <recommendedName>
        <fullName evidence="17">LysM domain receptor-like kinase 4</fullName>
    </recommendedName>
</protein>
<organism evidence="15 16">
    <name type="scientific">Acacia crassicarpa</name>
    <name type="common">northern wattle</name>
    <dbReference type="NCBI Taxonomy" id="499986"/>
    <lineage>
        <taxon>Eukaryota</taxon>
        <taxon>Viridiplantae</taxon>
        <taxon>Streptophyta</taxon>
        <taxon>Embryophyta</taxon>
        <taxon>Tracheophyta</taxon>
        <taxon>Spermatophyta</taxon>
        <taxon>Magnoliopsida</taxon>
        <taxon>eudicotyledons</taxon>
        <taxon>Gunneridae</taxon>
        <taxon>Pentapetalae</taxon>
        <taxon>rosids</taxon>
        <taxon>fabids</taxon>
        <taxon>Fabales</taxon>
        <taxon>Fabaceae</taxon>
        <taxon>Caesalpinioideae</taxon>
        <taxon>mimosoid clade</taxon>
        <taxon>Acacieae</taxon>
        <taxon>Acacia</taxon>
    </lineage>
</organism>
<gene>
    <name evidence="15" type="ORF">QN277_027801</name>
</gene>
<evidence type="ECO:0000256" key="3">
    <source>
        <dbReference type="ARBA" id="ARBA00022692"/>
    </source>
</evidence>
<evidence type="ECO:0000256" key="4">
    <source>
        <dbReference type="ARBA" id="ARBA00022729"/>
    </source>
</evidence>
<dbReference type="Proteomes" id="UP001293593">
    <property type="component" value="Unassembled WGS sequence"/>
</dbReference>
<dbReference type="SUPFAM" id="SSF56112">
    <property type="entry name" value="Protein kinase-like (PK-like)"/>
    <property type="match status" value="1"/>
</dbReference>
<evidence type="ECO:0000256" key="8">
    <source>
        <dbReference type="ARBA" id="ARBA00023136"/>
    </source>
</evidence>
<evidence type="ECO:0000259" key="13">
    <source>
        <dbReference type="PROSITE" id="PS50011"/>
    </source>
</evidence>
<dbReference type="InterPro" id="IPR056561">
    <property type="entry name" value="NFP_LYK_LysM1"/>
</dbReference>
<evidence type="ECO:0000256" key="9">
    <source>
        <dbReference type="ARBA" id="ARBA00023157"/>
    </source>
</evidence>
<dbReference type="InterPro" id="IPR018392">
    <property type="entry name" value="LysM"/>
</dbReference>
<evidence type="ECO:0000256" key="7">
    <source>
        <dbReference type="ARBA" id="ARBA00022989"/>
    </source>
</evidence>
<keyword evidence="8 11" id="KW-0472">Membrane</keyword>
<dbReference type="InterPro" id="IPR056563">
    <property type="entry name" value="LysM3_LYK4_5"/>
</dbReference>
<keyword evidence="4 12" id="KW-0732">Signal</keyword>
<dbReference type="SMART" id="SM00220">
    <property type="entry name" value="S_TKc"/>
    <property type="match status" value="1"/>
</dbReference>
<feature type="domain" description="Protein kinase" evidence="13">
    <location>
        <begin position="315"/>
        <end position="622"/>
    </location>
</feature>
<keyword evidence="3 11" id="KW-0812">Transmembrane</keyword>
<dbReference type="GO" id="GO:0005886">
    <property type="term" value="C:plasma membrane"/>
    <property type="evidence" value="ECO:0007669"/>
    <property type="project" value="UniProtKB-SubCell"/>
</dbReference>
<dbReference type="EMBL" id="JAWXYG010000009">
    <property type="protein sequence ID" value="KAK4262218.1"/>
    <property type="molecule type" value="Genomic_DNA"/>
</dbReference>
<evidence type="ECO:0000259" key="14">
    <source>
        <dbReference type="PROSITE" id="PS51782"/>
    </source>
</evidence>
<reference evidence="15" key="1">
    <citation type="submission" date="2023-10" db="EMBL/GenBank/DDBJ databases">
        <title>Chromosome-level genome of the transformable northern wattle, Acacia crassicarpa.</title>
        <authorList>
            <person name="Massaro I."/>
            <person name="Sinha N.R."/>
            <person name="Poethig S."/>
            <person name="Leichty A.R."/>
        </authorList>
    </citation>
    <scope>NUCLEOTIDE SEQUENCE</scope>
    <source>
        <strain evidence="15">Acra3RX</strain>
        <tissue evidence="15">Leaf</tissue>
    </source>
</reference>
<dbReference type="InterPro" id="IPR056562">
    <property type="entry name" value="LysM2_CERK1_LYK3_4_5"/>
</dbReference>
<evidence type="ECO:0000256" key="10">
    <source>
        <dbReference type="SAM" id="MobiDB-lite"/>
    </source>
</evidence>
<feature type="signal peptide" evidence="12">
    <location>
        <begin position="1"/>
        <end position="23"/>
    </location>
</feature>
<dbReference type="Gene3D" id="1.10.510.10">
    <property type="entry name" value="Transferase(Phosphotransferase) domain 1"/>
    <property type="match status" value="1"/>
</dbReference>
<keyword evidence="5" id="KW-0547">Nucleotide-binding</keyword>
<dbReference type="GO" id="GO:0051707">
    <property type="term" value="P:response to other organism"/>
    <property type="evidence" value="ECO:0007669"/>
    <property type="project" value="UniProtKB-ARBA"/>
</dbReference>
<dbReference type="FunFam" id="1.10.510.10:FF:000468">
    <property type="entry name" value="PTI1-like tyrosine-protein kinase 3"/>
    <property type="match status" value="1"/>
</dbReference>
<evidence type="ECO:0000256" key="12">
    <source>
        <dbReference type="SAM" id="SignalP"/>
    </source>
</evidence>
<feature type="region of interest" description="Disordered" evidence="10">
    <location>
        <begin position="239"/>
        <end position="261"/>
    </location>
</feature>
<sequence length="658" mass="72104">MRLFLLIPILCFALFCSFPLILGQQPYIGLGTNACPRKGNSKSIRGYTCNGVAHSCQAYLTFRSQPLYYSVSTISALLGSDPSQLSEINSVSLNATFATNQLVIVPVNCSCASAYYQTNTSYTVHSTENYLLIANNTFQGLSTCQAIMNENDIPGNLFAGRKLTVPLRCACPTKNQTDKGFKYLLSYLVTWGDSVSLISKKFGALTDLTLESNSLSGQDKIYPFTTILVPLQHKPNISKIVVSPPPPSPSPPPSSSTSRGSSNKTWIYAVVGAVGGIVLISLLLLGILVFRKQYPRSQKKDDPATVSKSFEAPEKPEGKKVGEGSETLSEIISGIAQSFKVYEFKELKRATDNFSSSSCIKGSVYRGMINGDLAAIKKMEGGVSKEIAILNKVNHSNVIRLSGVSFNEGHWFLVYEYATNGSLTDWIYVNNSNGKFLTWSQRMQIALDVATGVDYLHSFTSPPLIHKDLKTDNILLNNDLRAKIANLGLARSAEGEDDQFPTTRHIVGTRGYMAPEYLENGIVSTKQDVYAFGVVMLEILSGKEVDAIHSEDKGSLSDVLSVILDGDSEDEELRDFMDPFLIGKFPLELAVFVVRMIDNCLRKDPASRPAMHEVVSSLSVMLDSSLAWERSVTVSGEQNFSRALDFTKPEPKTLGTMF</sequence>
<dbReference type="InterPro" id="IPR008271">
    <property type="entry name" value="Ser/Thr_kinase_AS"/>
</dbReference>
<keyword evidence="9" id="KW-1015">Disulfide bond</keyword>
<dbReference type="GO" id="GO:0005524">
    <property type="term" value="F:ATP binding"/>
    <property type="evidence" value="ECO:0007669"/>
    <property type="project" value="UniProtKB-KW"/>
</dbReference>
<keyword evidence="2" id="KW-1003">Cell membrane</keyword>
<dbReference type="GO" id="GO:0004672">
    <property type="term" value="F:protein kinase activity"/>
    <property type="evidence" value="ECO:0007669"/>
    <property type="project" value="InterPro"/>
</dbReference>
<dbReference type="Gene3D" id="3.10.350.10">
    <property type="entry name" value="LysM domain"/>
    <property type="match status" value="1"/>
</dbReference>
<evidence type="ECO:0000256" key="11">
    <source>
        <dbReference type="SAM" id="Phobius"/>
    </source>
</evidence>
<feature type="region of interest" description="Disordered" evidence="10">
    <location>
        <begin position="298"/>
        <end position="324"/>
    </location>
</feature>
<comment type="subcellular location">
    <subcellularLocation>
        <location evidence="1">Cell membrane</location>
        <topology evidence="1">Single-pass membrane protein</topology>
    </subcellularLocation>
</comment>
<dbReference type="PROSITE" id="PS50011">
    <property type="entry name" value="PROTEIN_KINASE_DOM"/>
    <property type="match status" value="1"/>
</dbReference>
<evidence type="ECO:0000313" key="16">
    <source>
        <dbReference type="Proteomes" id="UP001293593"/>
    </source>
</evidence>
<dbReference type="Gene3D" id="3.30.200.20">
    <property type="entry name" value="Phosphorylase Kinase, domain 1"/>
    <property type="match status" value="1"/>
</dbReference>
<dbReference type="Pfam" id="PF23446">
    <property type="entry name" value="LysM1_NFP_LYK"/>
    <property type="match status" value="1"/>
</dbReference>
<feature type="compositionally biased region" description="Pro residues" evidence="10">
    <location>
        <begin position="243"/>
        <end position="254"/>
    </location>
</feature>
<feature type="chain" id="PRO_5041981529" description="LysM domain receptor-like kinase 4" evidence="12">
    <location>
        <begin position="24"/>
        <end position="658"/>
    </location>
</feature>
<keyword evidence="6" id="KW-0067">ATP-binding</keyword>
<dbReference type="Pfam" id="PF00069">
    <property type="entry name" value="Pkinase"/>
    <property type="match status" value="1"/>
</dbReference>
<feature type="transmembrane region" description="Helical" evidence="11">
    <location>
        <begin position="266"/>
        <end position="290"/>
    </location>
</feature>
<name>A0AAE1J3H9_9FABA</name>
<evidence type="ECO:0000256" key="6">
    <source>
        <dbReference type="ARBA" id="ARBA00022840"/>
    </source>
</evidence>